<dbReference type="Pfam" id="PF00069">
    <property type="entry name" value="Pkinase"/>
    <property type="match status" value="1"/>
</dbReference>
<feature type="binding site" evidence="10">
    <location>
        <position position="74"/>
    </location>
    <ligand>
        <name>ATP</name>
        <dbReference type="ChEBI" id="CHEBI:30616"/>
    </ligand>
</feature>
<dbReference type="STRING" id="6280.A0A158PS60"/>
<dbReference type="EMBL" id="UZAD01013275">
    <property type="protein sequence ID" value="VDN93385.1"/>
    <property type="molecule type" value="Genomic_DNA"/>
</dbReference>
<evidence type="ECO:0000256" key="3">
    <source>
        <dbReference type="ARBA" id="ARBA00022527"/>
    </source>
</evidence>
<comment type="catalytic activity">
    <reaction evidence="9">
        <text>L-seryl-[protein] + ATP = O-phospho-L-seryl-[protein] + ADP + H(+)</text>
        <dbReference type="Rhea" id="RHEA:17989"/>
        <dbReference type="Rhea" id="RHEA-COMP:9863"/>
        <dbReference type="Rhea" id="RHEA-COMP:11604"/>
        <dbReference type="ChEBI" id="CHEBI:15378"/>
        <dbReference type="ChEBI" id="CHEBI:29999"/>
        <dbReference type="ChEBI" id="CHEBI:30616"/>
        <dbReference type="ChEBI" id="CHEBI:83421"/>
        <dbReference type="ChEBI" id="CHEBI:456216"/>
        <dbReference type="EC" id="2.7.11.22"/>
    </reaction>
</comment>
<dbReference type="GO" id="GO:0005524">
    <property type="term" value="F:ATP binding"/>
    <property type="evidence" value="ECO:0007669"/>
    <property type="project" value="UniProtKB-UniRule"/>
</dbReference>
<organism evidence="16">
    <name type="scientific">Brugia pahangi</name>
    <name type="common">Filarial nematode worm</name>
    <dbReference type="NCBI Taxonomy" id="6280"/>
    <lineage>
        <taxon>Eukaryota</taxon>
        <taxon>Metazoa</taxon>
        <taxon>Ecdysozoa</taxon>
        <taxon>Nematoda</taxon>
        <taxon>Chromadorea</taxon>
        <taxon>Rhabditida</taxon>
        <taxon>Spirurina</taxon>
        <taxon>Spiruromorpha</taxon>
        <taxon>Filarioidea</taxon>
        <taxon>Onchocercidae</taxon>
        <taxon>Brugia</taxon>
    </lineage>
</organism>
<keyword evidence="7 10" id="KW-0067">ATP-binding</keyword>
<comment type="similarity">
    <text evidence="1">Belongs to the protein kinase superfamily. CMGC Ser/Thr protein kinase family. CDC2/CDKX subfamily.</text>
</comment>
<dbReference type="FunFam" id="3.30.200.20:FF:000124">
    <property type="entry name" value="Cyclin-dependent kinase 4"/>
    <property type="match status" value="1"/>
</dbReference>
<dbReference type="Gene3D" id="1.10.510.10">
    <property type="entry name" value="Transferase(Phosphotransferase) domain 1"/>
    <property type="match status" value="1"/>
</dbReference>
<accession>A0A158PS60</accession>
<keyword evidence="6" id="KW-0418">Kinase</keyword>
<evidence type="ECO:0000256" key="8">
    <source>
        <dbReference type="ARBA" id="ARBA00047811"/>
    </source>
</evidence>
<comment type="catalytic activity">
    <reaction evidence="8">
        <text>L-threonyl-[protein] + ATP = O-phospho-L-threonyl-[protein] + ADP + H(+)</text>
        <dbReference type="Rhea" id="RHEA:46608"/>
        <dbReference type="Rhea" id="RHEA-COMP:11060"/>
        <dbReference type="Rhea" id="RHEA-COMP:11605"/>
        <dbReference type="ChEBI" id="CHEBI:15378"/>
        <dbReference type="ChEBI" id="CHEBI:30013"/>
        <dbReference type="ChEBI" id="CHEBI:30616"/>
        <dbReference type="ChEBI" id="CHEBI:61977"/>
        <dbReference type="ChEBI" id="CHEBI:456216"/>
        <dbReference type="EC" id="2.7.11.22"/>
    </reaction>
</comment>
<dbReference type="EC" id="2.7.11.22" evidence="2"/>
<keyword evidence="4" id="KW-0808">Transferase</keyword>
<name>A0A158PS60_BRUPA</name>
<dbReference type="AlphaFoldDB" id="A0A158PS60"/>
<evidence type="ECO:0000256" key="12">
    <source>
        <dbReference type="SAM" id="MobiDB-lite"/>
    </source>
</evidence>
<dbReference type="WBParaSite" id="BPAG_0001223701-mRNA-1">
    <property type="protein sequence ID" value="BPAG_0001223701-mRNA-1"/>
    <property type="gene ID" value="BPAG_0001223701"/>
</dbReference>
<dbReference type="SMART" id="SM00220">
    <property type="entry name" value="S_TKc"/>
    <property type="match status" value="1"/>
</dbReference>
<dbReference type="InterPro" id="IPR008271">
    <property type="entry name" value="Ser/Thr_kinase_AS"/>
</dbReference>
<evidence type="ECO:0000313" key="14">
    <source>
        <dbReference type="EMBL" id="VDN93385.1"/>
    </source>
</evidence>
<evidence type="ECO:0000256" key="7">
    <source>
        <dbReference type="ARBA" id="ARBA00022840"/>
    </source>
</evidence>
<dbReference type="InterPro" id="IPR050108">
    <property type="entry name" value="CDK"/>
</dbReference>
<evidence type="ECO:0000313" key="15">
    <source>
        <dbReference type="Proteomes" id="UP000278627"/>
    </source>
</evidence>
<evidence type="ECO:0000256" key="11">
    <source>
        <dbReference type="RuleBase" id="RU000304"/>
    </source>
</evidence>
<dbReference type="InterPro" id="IPR017441">
    <property type="entry name" value="Protein_kinase_ATP_BS"/>
</dbReference>
<reference evidence="16" key="1">
    <citation type="submission" date="2016-04" db="UniProtKB">
        <authorList>
            <consortium name="WormBaseParasite"/>
        </authorList>
    </citation>
    <scope>IDENTIFICATION</scope>
</reference>
<dbReference type="GO" id="GO:0007346">
    <property type="term" value="P:regulation of mitotic cell cycle"/>
    <property type="evidence" value="ECO:0007669"/>
    <property type="project" value="TreeGrafter"/>
</dbReference>
<dbReference type="SUPFAM" id="SSF56112">
    <property type="entry name" value="Protein kinase-like (PK-like)"/>
    <property type="match status" value="1"/>
</dbReference>
<dbReference type="FunFam" id="1.10.510.10:FF:000533">
    <property type="entry name" value="cyclin-dependent kinase 10"/>
    <property type="match status" value="1"/>
</dbReference>
<feature type="region of interest" description="Disordered" evidence="12">
    <location>
        <begin position="357"/>
        <end position="379"/>
    </location>
</feature>
<dbReference type="PROSITE" id="PS00107">
    <property type="entry name" value="PROTEIN_KINASE_ATP"/>
    <property type="match status" value="1"/>
</dbReference>
<evidence type="ECO:0000313" key="16">
    <source>
        <dbReference type="WBParaSite" id="BPAG_0001223701-mRNA-1"/>
    </source>
</evidence>
<dbReference type="InterPro" id="IPR000719">
    <property type="entry name" value="Prot_kinase_dom"/>
</dbReference>
<dbReference type="PANTHER" id="PTHR24056">
    <property type="entry name" value="CELL DIVISION PROTEIN KINASE"/>
    <property type="match status" value="1"/>
</dbReference>
<evidence type="ECO:0000256" key="5">
    <source>
        <dbReference type="ARBA" id="ARBA00022741"/>
    </source>
</evidence>
<sequence>MGDEAHQLASSSSSTIQIVSIFNLENAAFSKDKIGYGGCRSVNEFEKMNRVGEGTYGIVYRAKDTKTGEIIALKKVRMDEKSEENGISISAIREIHLLMSLHHKNIVELKEIVVGQQRMRKDLHIIDHPFFSFFFFFCISHELFHDLASLLDNMRVPFTEPQVKCIVMQLLKALVYLHEKHVVHRDLKVSNLLLTDDGCLKVADFGLARTFGEPSKQMTPRVVTLWYRSPELLFGAKEQSTGVDMWATGCILGELLIHRPLLPGKTELDQINRIIDLLGTPTEKIWKGIDELPALRNYHLRSQPYNKLKCVMERASDSCLQLLNGLFTYDPSLRICAKDALRSRYFNEPPYPCDASMMPSFPQHRNRKRKRKSSDCSNN</sequence>
<evidence type="ECO:0000256" key="6">
    <source>
        <dbReference type="ARBA" id="ARBA00022777"/>
    </source>
</evidence>
<evidence type="ECO:0000256" key="10">
    <source>
        <dbReference type="PROSITE-ProRule" id="PRU10141"/>
    </source>
</evidence>
<gene>
    <name evidence="14" type="ORF">BPAG_LOCUS12199</name>
</gene>
<evidence type="ECO:0000256" key="9">
    <source>
        <dbReference type="ARBA" id="ARBA00048367"/>
    </source>
</evidence>
<evidence type="ECO:0000259" key="13">
    <source>
        <dbReference type="PROSITE" id="PS50011"/>
    </source>
</evidence>
<dbReference type="Gene3D" id="3.30.200.20">
    <property type="entry name" value="Phosphorylase Kinase, domain 1"/>
    <property type="match status" value="1"/>
</dbReference>
<evidence type="ECO:0000256" key="4">
    <source>
        <dbReference type="ARBA" id="ARBA00022679"/>
    </source>
</evidence>
<keyword evidence="5 10" id="KW-0547">Nucleotide-binding</keyword>
<dbReference type="GO" id="GO:0004693">
    <property type="term" value="F:cyclin-dependent protein serine/threonine kinase activity"/>
    <property type="evidence" value="ECO:0007669"/>
    <property type="project" value="UniProtKB-EC"/>
</dbReference>
<dbReference type="PANTHER" id="PTHR24056:SF508">
    <property type="entry name" value="CYCLIN-DEPENDENT KINASE 10"/>
    <property type="match status" value="1"/>
</dbReference>
<dbReference type="InterPro" id="IPR011009">
    <property type="entry name" value="Kinase-like_dom_sf"/>
</dbReference>
<dbReference type="Proteomes" id="UP000278627">
    <property type="component" value="Unassembled WGS sequence"/>
</dbReference>
<evidence type="ECO:0000256" key="1">
    <source>
        <dbReference type="ARBA" id="ARBA00006485"/>
    </source>
</evidence>
<evidence type="ECO:0000256" key="2">
    <source>
        <dbReference type="ARBA" id="ARBA00012425"/>
    </source>
</evidence>
<dbReference type="PROSITE" id="PS00108">
    <property type="entry name" value="PROTEIN_KINASE_ST"/>
    <property type="match status" value="1"/>
</dbReference>
<feature type="domain" description="Protein kinase" evidence="13">
    <location>
        <begin position="45"/>
        <end position="346"/>
    </location>
</feature>
<protein>
    <recommendedName>
        <fullName evidence="2">cyclin-dependent kinase</fullName>
        <ecNumber evidence="2">2.7.11.22</ecNumber>
    </recommendedName>
</protein>
<dbReference type="PROSITE" id="PS50011">
    <property type="entry name" value="PROTEIN_KINASE_DOM"/>
    <property type="match status" value="1"/>
</dbReference>
<keyword evidence="3 11" id="KW-0723">Serine/threonine-protein kinase</keyword>
<proteinExistence type="inferred from homology"/>
<keyword evidence="15" id="KW-1185">Reference proteome</keyword>
<reference evidence="14 15" key="2">
    <citation type="submission" date="2018-11" db="EMBL/GenBank/DDBJ databases">
        <authorList>
            <consortium name="Pathogen Informatics"/>
        </authorList>
    </citation>
    <scope>NUCLEOTIDE SEQUENCE [LARGE SCALE GENOMIC DNA]</scope>
</reference>
<dbReference type="GO" id="GO:0005634">
    <property type="term" value="C:nucleus"/>
    <property type="evidence" value="ECO:0007669"/>
    <property type="project" value="TreeGrafter"/>
</dbReference>